<dbReference type="RefSeq" id="WP_338751613.1">
    <property type="nucleotide sequence ID" value="NZ_CP147404.1"/>
</dbReference>
<keyword evidence="2" id="KW-1185">Reference proteome</keyword>
<dbReference type="PANTHER" id="PTHR42866">
    <property type="entry name" value="3-DEOXY-MANNO-OCTULOSONATE CYTIDYLYLTRANSFERASE"/>
    <property type="match status" value="1"/>
</dbReference>
<accession>A0ABZ2N4X3</accession>
<dbReference type="InterPro" id="IPR003329">
    <property type="entry name" value="Cytidylyl_trans"/>
</dbReference>
<proteinExistence type="predicted"/>
<evidence type="ECO:0000313" key="2">
    <source>
        <dbReference type="Proteomes" id="UP001387364"/>
    </source>
</evidence>
<protein>
    <submittedName>
        <fullName evidence="1">Glycosyltransferase family protein</fullName>
    </submittedName>
</protein>
<dbReference type="Pfam" id="PF02348">
    <property type="entry name" value="CTP_transf_3"/>
    <property type="match status" value="1"/>
</dbReference>
<dbReference type="PANTHER" id="PTHR42866:SF1">
    <property type="entry name" value="SPORE COAT POLYSACCHARIDE BIOSYNTHESIS PROTEIN SPSF"/>
    <property type="match status" value="1"/>
</dbReference>
<reference evidence="1 2" key="1">
    <citation type="submission" date="2024-02" db="EMBL/GenBank/DDBJ databases">
        <title>Seven novel Bacillus-like species.</title>
        <authorList>
            <person name="Liu G."/>
        </authorList>
    </citation>
    <scope>NUCLEOTIDE SEQUENCE [LARGE SCALE GENOMIC DNA]</scope>
    <source>
        <strain evidence="1 2">FJAT-52991</strain>
    </source>
</reference>
<evidence type="ECO:0000313" key="1">
    <source>
        <dbReference type="EMBL" id="WXB92773.1"/>
    </source>
</evidence>
<gene>
    <name evidence="1" type="ORF">WDJ61_16340</name>
</gene>
<dbReference type="SUPFAM" id="SSF53448">
    <property type="entry name" value="Nucleotide-diphospho-sugar transferases"/>
    <property type="match status" value="1"/>
</dbReference>
<name>A0ABZ2N4X3_9BACI</name>
<sequence length="242" mass="28076">MKIVAVIQARMGSTRLPGKILKKVMGKTLLEYQLERVKRSKLIDEIVVATTSKSSDDVIVNLCEELGIHTYRGSEDDVLSRYYEAATVYKADVVVRLTSDCPIIDPEVIDQVVRVYLNHQGAVDYVSNTLKRTFPRGMDTEVFSYQALEQAYQQANLYRDREHVTAYFYTNPEKYQLKNVKSSNNSSRHRWTVDTEEDFELITKIISNLYPLKSSFTLRDALDLLEEHKEWSKINEHIEQKK</sequence>
<dbReference type="CDD" id="cd02518">
    <property type="entry name" value="GT2_SpsF"/>
    <property type="match status" value="1"/>
</dbReference>
<dbReference type="EMBL" id="CP147404">
    <property type="protein sequence ID" value="WXB92773.1"/>
    <property type="molecule type" value="Genomic_DNA"/>
</dbReference>
<organism evidence="1 2">
    <name type="scientific">Bacillus kandeliae</name>
    <dbReference type="NCBI Taxonomy" id="3129297"/>
    <lineage>
        <taxon>Bacteria</taxon>
        <taxon>Bacillati</taxon>
        <taxon>Bacillota</taxon>
        <taxon>Bacilli</taxon>
        <taxon>Bacillales</taxon>
        <taxon>Bacillaceae</taxon>
        <taxon>Bacillus</taxon>
    </lineage>
</organism>
<dbReference type="Gene3D" id="3.90.550.10">
    <property type="entry name" value="Spore Coat Polysaccharide Biosynthesis Protein SpsA, Chain A"/>
    <property type="match status" value="1"/>
</dbReference>
<dbReference type="InterPro" id="IPR029044">
    <property type="entry name" value="Nucleotide-diphossugar_trans"/>
</dbReference>
<dbReference type="Proteomes" id="UP001387364">
    <property type="component" value="Chromosome"/>
</dbReference>